<dbReference type="PANTHER" id="PTHR15933:SF13">
    <property type="entry name" value="F-BOX ONLY PROTEIN 30"/>
    <property type="match status" value="1"/>
</dbReference>
<reference evidence="2 3" key="1">
    <citation type="submission" date="2023-09" db="EMBL/GenBank/DDBJ databases">
        <authorList>
            <person name="Wang M."/>
        </authorList>
    </citation>
    <scope>NUCLEOTIDE SEQUENCE [LARGE SCALE GENOMIC DNA]</scope>
    <source>
        <strain evidence="2">GT-2023</strain>
        <tissue evidence="2">Liver</tissue>
    </source>
</reference>
<evidence type="ECO:0000313" key="3">
    <source>
        <dbReference type="Proteomes" id="UP001558613"/>
    </source>
</evidence>
<dbReference type="Pfam" id="PF15966">
    <property type="entry name" value="F-box_4"/>
    <property type="match status" value="1"/>
</dbReference>
<evidence type="ECO:0000313" key="2">
    <source>
        <dbReference type="EMBL" id="KAL1281655.1"/>
    </source>
</evidence>
<protein>
    <recommendedName>
        <fullName evidence="1">F-box domain-containing protein</fullName>
    </recommendedName>
</protein>
<dbReference type="Proteomes" id="UP001558613">
    <property type="component" value="Unassembled WGS sequence"/>
</dbReference>
<dbReference type="PANTHER" id="PTHR15933">
    <property type="entry name" value="PROTEIN CBG16327"/>
    <property type="match status" value="1"/>
</dbReference>
<organism evidence="2 3">
    <name type="scientific">Cirrhinus molitorella</name>
    <name type="common">mud carp</name>
    <dbReference type="NCBI Taxonomy" id="172907"/>
    <lineage>
        <taxon>Eukaryota</taxon>
        <taxon>Metazoa</taxon>
        <taxon>Chordata</taxon>
        <taxon>Craniata</taxon>
        <taxon>Vertebrata</taxon>
        <taxon>Euteleostomi</taxon>
        <taxon>Actinopterygii</taxon>
        <taxon>Neopterygii</taxon>
        <taxon>Teleostei</taxon>
        <taxon>Ostariophysi</taxon>
        <taxon>Cypriniformes</taxon>
        <taxon>Cyprinidae</taxon>
        <taxon>Labeoninae</taxon>
        <taxon>Labeonini</taxon>
        <taxon>Cirrhinus</taxon>
    </lineage>
</organism>
<evidence type="ECO:0000259" key="1">
    <source>
        <dbReference type="Pfam" id="PF15966"/>
    </source>
</evidence>
<comment type="caution">
    <text evidence="2">The sequence shown here is derived from an EMBL/GenBank/DDBJ whole genome shotgun (WGS) entry which is preliminary data.</text>
</comment>
<name>A0ABR3NX95_9TELE</name>
<gene>
    <name evidence="2" type="ORF">QQF64_000458</name>
</gene>
<accession>A0ABR3NX95</accession>
<feature type="domain" description="F-box" evidence="1">
    <location>
        <begin position="2"/>
        <end position="47"/>
    </location>
</feature>
<dbReference type="InterPro" id="IPR001810">
    <property type="entry name" value="F-box_dom"/>
</dbReference>
<sequence>MVWRFSTAFSPVNRWEFADISSMADHLKRCPYNEVLRQVEAVPLPCMCTTRELTRGGRSLRSVLKPVS</sequence>
<keyword evidence="3" id="KW-1185">Reference proteome</keyword>
<proteinExistence type="predicted"/>
<dbReference type="InterPro" id="IPR031890">
    <property type="entry name" value="Fbxo30/Fbxo40"/>
</dbReference>
<dbReference type="EMBL" id="JAYMGO010000001">
    <property type="protein sequence ID" value="KAL1281655.1"/>
    <property type="molecule type" value="Genomic_DNA"/>
</dbReference>